<organism evidence="5 6">
    <name type="scientific">Sphagnum troendelagicum</name>
    <dbReference type="NCBI Taxonomy" id="128251"/>
    <lineage>
        <taxon>Eukaryota</taxon>
        <taxon>Viridiplantae</taxon>
        <taxon>Streptophyta</taxon>
        <taxon>Embryophyta</taxon>
        <taxon>Bryophyta</taxon>
        <taxon>Sphagnophytina</taxon>
        <taxon>Sphagnopsida</taxon>
        <taxon>Sphagnales</taxon>
        <taxon>Sphagnaceae</taxon>
        <taxon>Sphagnum</taxon>
    </lineage>
</organism>
<dbReference type="Pfam" id="PF20669">
    <property type="entry name" value="Exo70_N"/>
    <property type="match status" value="1"/>
</dbReference>
<gene>
    <name evidence="5" type="ORF">CSSPTR1EN2_LOCUS9443</name>
</gene>
<sequence length="535" mass="60857">MESESVGKFYISATLVQRTNSKKRGLNATAHHELIAVRQALYQNLNKTQEMRLLLDMSDVQCQTIGKRLPRLEKEMAPLLVKVESAQGMSGWIEKILGPAKLLIHKFDETHLLEKTLTGEPREDLEAYLSAVTKLADLLDYLNQNSGVVIKLLEEAMQFLVQAKSADKYRVMKINESLMALKAHQADEKARWWLDGGLQGVAHEKLVKEFKRLMVDHTIPLILPERIDETATAPGPGRTSPGAMTTAGDDEQALRQLQSLGLSQPLKLDYFENWSPEAIERIDWDELQTMITLWCQHIEVAVKVLYTSERKLVRQVLGHLSDQDTWEICFLKVASTGMIQFLQFGEGVACSRRAPEKLCKLLDMFEALEKCVTTIDTVFEYKGPGLELRTRIEELQKLVVSGACDTFWEFKELVAEPNKGALIQDGSVIQLNRYVVNYLKYLVTFYSPILDKLLKIDKNWQFEGEEEQGGLPHGILLFMQAVELQVEQCSEEFSDPALRHLFIMNNLCYMCNRVGKCQHLGPMLGRHGSMKNSKR</sequence>
<protein>
    <recommendedName>
        <fullName evidence="3">Exocyst subunit Exo70 family protein</fullName>
    </recommendedName>
</protein>
<evidence type="ECO:0000313" key="5">
    <source>
        <dbReference type="EMBL" id="CAK9208957.1"/>
    </source>
</evidence>
<evidence type="ECO:0000259" key="4">
    <source>
        <dbReference type="Pfam" id="PF03081"/>
    </source>
</evidence>
<dbReference type="InterPro" id="IPR004140">
    <property type="entry name" value="Exo70"/>
</dbReference>
<name>A0ABP0TZ10_9BRYO</name>
<keyword evidence="6" id="KW-1185">Reference proteome</keyword>
<keyword evidence="3" id="KW-0268">Exocytosis</keyword>
<evidence type="ECO:0000313" key="6">
    <source>
        <dbReference type="Proteomes" id="UP001497512"/>
    </source>
</evidence>
<dbReference type="Proteomes" id="UP001497512">
    <property type="component" value="Chromosome 17"/>
</dbReference>
<dbReference type="InterPro" id="IPR046364">
    <property type="entry name" value="Exo70_C"/>
</dbReference>
<dbReference type="SUPFAM" id="SSF74788">
    <property type="entry name" value="Cullin repeat-like"/>
    <property type="match status" value="1"/>
</dbReference>
<keyword evidence="2 3" id="KW-0813">Transport</keyword>
<dbReference type="PANTHER" id="PTHR12542:SF85">
    <property type="entry name" value="EXOCYST SUBUNIT EXO70 FAMILY PROTEIN"/>
    <property type="match status" value="1"/>
</dbReference>
<comment type="function">
    <text evidence="3">Component of the exocyst complex.</text>
</comment>
<feature type="domain" description="Exocyst complex subunit Exo70 C-terminal" evidence="4">
    <location>
        <begin position="294"/>
        <end position="532"/>
    </location>
</feature>
<dbReference type="PANTHER" id="PTHR12542">
    <property type="entry name" value="EXOCYST COMPLEX PROTEIN EXO70"/>
    <property type="match status" value="1"/>
</dbReference>
<evidence type="ECO:0000256" key="2">
    <source>
        <dbReference type="ARBA" id="ARBA00022448"/>
    </source>
</evidence>
<dbReference type="EMBL" id="OZ019909">
    <property type="protein sequence ID" value="CAK9208957.1"/>
    <property type="molecule type" value="Genomic_DNA"/>
</dbReference>
<accession>A0ABP0TZ10</accession>
<proteinExistence type="inferred from homology"/>
<dbReference type="Gene3D" id="1.20.1280.170">
    <property type="entry name" value="Exocyst complex component Exo70"/>
    <property type="match status" value="1"/>
</dbReference>
<evidence type="ECO:0000256" key="1">
    <source>
        <dbReference type="ARBA" id="ARBA00006756"/>
    </source>
</evidence>
<dbReference type="InterPro" id="IPR016159">
    <property type="entry name" value="Cullin_repeat-like_dom_sf"/>
</dbReference>
<evidence type="ECO:0000256" key="3">
    <source>
        <dbReference type="RuleBase" id="RU365026"/>
    </source>
</evidence>
<keyword evidence="3" id="KW-0653">Protein transport</keyword>
<dbReference type="Pfam" id="PF03081">
    <property type="entry name" value="Exo70_C"/>
    <property type="match status" value="1"/>
</dbReference>
<comment type="similarity">
    <text evidence="1 3">Belongs to the EXO70 family.</text>
</comment>
<reference evidence="5" key="1">
    <citation type="submission" date="2024-02" db="EMBL/GenBank/DDBJ databases">
        <authorList>
            <consortium name="ELIXIR-Norway"/>
            <consortium name="Elixir Norway"/>
        </authorList>
    </citation>
    <scope>NUCLEOTIDE SEQUENCE</scope>
</reference>